<dbReference type="OrthoDB" id="9279395at2759"/>
<gene>
    <name evidence="1" type="ORF">N305_03293</name>
</gene>
<dbReference type="AlphaFoldDB" id="A0A093QNT2"/>
<sequence length="39" mass="4638">QPPLKPIRSLNVYPDLRPLKSNCVSVSIWDFTRKCFKYQ</sequence>
<feature type="non-terminal residue" evidence="1">
    <location>
        <position position="39"/>
    </location>
</feature>
<dbReference type="EMBL" id="KL725410">
    <property type="protein sequence ID" value="KFW88045.1"/>
    <property type="molecule type" value="Genomic_DNA"/>
</dbReference>
<dbReference type="Proteomes" id="UP000053258">
    <property type="component" value="Unassembled WGS sequence"/>
</dbReference>
<protein>
    <submittedName>
        <fullName evidence="1">Uncharacterized protein</fullName>
    </submittedName>
</protein>
<evidence type="ECO:0000313" key="2">
    <source>
        <dbReference type="Proteomes" id="UP000053258"/>
    </source>
</evidence>
<keyword evidence="2" id="KW-1185">Reference proteome</keyword>
<proteinExistence type="predicted"/>
<reference evidence="1 2" key="1">
    <citation type="submission" date="2014-06" db="EMBL/GenBank/DDBJ databases">
        <title>Genome evolution of avian class.</title>
        <authorList>
            <person name="Zhang G."/>
            <person name="Li C."/>
        </authorList>
    </citation>
    <scope>NUCLEOTIDE SEQUENCE [LARGE SCALE GENOMIC DNA]</scope>
    <source>
        <strain evidence="1">BGI_N305</strain>
    </source>
</reference>
<organism evidence="1 2">
    <name type="scientific">Manacus vitellinus</name>
    <name type="common">golden-collared manakin</name>
    <dbReference type="NCBI Taxonomy" id="328815"/>
    <lineage>
        <taxon>Eukaryota</taxon>
        <taxon>Metazoa</taxon>
        <taxon>Chordata</taxon>
        <taxon>Craniata</taxon>
        <taxon>Vertebrata</taxon>
        <taxon>Euteleostomi</taxon>
        <taxon>Archelosauria</taxon>
        <taxon>Archosauria</taxon>
        <taxon>Dinosauria</taxon>
        <taxon>Saurischia</taxon>
        <taxon>Theropoda</taxon>
        <taxon>Coelurosauria</taxon>
        <taxon>Aves</taxon>
        <taxon>Neognathae</taxon>
        <taxon>Neoaves</taxon>
        <taxon>Telluraves</taxon>
        <taxon>Australaves</taxon>
        <taxon>Passeriformes</taxon>
        <taxon>Pipridae</taxon>
        <taxon>Manacus</taxon>
    </lineage>
</organism>
<evidence type="ECO:0000313" key="1">
    <source>
        <dbReference type="EMBL" id="KFW88045.1"/>
    </source>
</evidence>
<name>A0A093QNT2_9PASS</name>
<accession>A0A093QNT2</accession>
<feature type="non-terminal residue" evidence="1">
    <location>
        <position position="1"/>
    </location>
</feature>